<dbReference type="GO" id="GO:0046872">
    <property type="term" value="F:metal ion binding"/>
    <property type="evidence" value="ECO:0007669"/>
    <property type="project" value="InterPro"/>
</dbReference>
<dbReference type="SUPFAM" id="SSF56059">
    <property type="entry name" value="Glutathione synthetase ATP-binding domain-like"/>
    <property type="match status" value="1"/>
</dbReference>
<dbReference type="GO" id="GO:0006164">
    <property type="term" value="P:purine nucleotide biosynthetic process"/>
    <property type="evidence" value="ECO:0007669"/>
    <property type="project" value="UniProtKB-KW"/>
</dbReference>
<dbReference type="GO" id="GO:0016874">
    <property type="term" value="F:ligase activity"/>
    <property type="evidence" value="ECO:0007669"/>
    <property type="project" value="UniProtKB-KW"/>
</dbReference>
<keyword evidence="1" id="KW-0436">Ligase</keyword>
<dbReference type="SUPFAM" id="SSF52440">
    <property type="entry name" value="PreATP-grasp domain"/>
    <property type="match status" value="1"/>
</dbReference>
<dbReference type="Gene3D" id="3.30.1490.20">
    <property type="entry name" value="ATP-grasp fold, A domain"/>
    <property type="match status" value="1"/>
</dbReference>
<feature type="domain" description="ATP-grasp" evidence="6">
    <location>
        <begin position="104"/>
        <end position="293"/>
    </location>
</feature>
<keyword evidence="4 5" id="KW-0067">ATP-binding</keyword>
<dbReference type="Proteomes" id="UP000178953">
    <property type="component" value="Unassembled WGS sequence"/>
</dbReference>
<dbReference type="Pfam" id="PF02222">
    <property type="entry name" value="ATP-grasp"/>
    <property type="match status" value="1"/>
</dbReference>
<dbReference type="Gene3D" id="3.40.50.20">
    <property type="match status" value="1"/>
</dbReference>
<comment type="caution">
    <text evidence="7">The sequence shown here is derived from an EMBL/GenBank/DDBJ whole genome shotgun (WGS) entry which is preliminary data.</text>
</comment>
<keyword evidence="2 5" id="KW-0547">Nucleotide-binding</keyword>
<reference evidence="7 8" key="1">
    <citation type="submission" date="2016-09" db="EMBL/GenBank/DDBJ databases">
        <title>genome sequence of Mycobacterium sp. 739 SCH.</title>
        <authorList>
            <person name="Greninger A.L."/>
            <person name="Qin X."/>
            <person name="Jerome K."/>
            <person name="Vora S."/>
            <person name="Quinn K."/>
        </authorList>
    </citation>
    <scope>NUCLEOTIDE SEQUENCE [LARGE SCALE GENOMIC DNA]</scope>
    <source>
        <strain evidence="7 8">SCH</strain>
    </source>
</reference>
<evidence type="ECO:0000256" key="1">
    <source>
        <dbReference type="ARBA" id="ARBA00022598"/>
    </source>
</evidence>
<protein>
    <submittedName>
        <fullName evidence="7">Phosphoribosylglycinamide formyltransferase 2</fullName>
    </submittedName>
</protein>
<dbReference type="PROSITE" id="PS50975">
    <property type="entry name" value="ATP_GRASP"/>
    <property type="match status" value="1"/>
</dbReference>
<dbReference type="PANTHER" id="PTHR43055">
    <property type="entry name" value="FORMATE-DEPENDENT PHOSPHORIBOSYLGLYCINAMIDE FORMYLTRANSFERASE"/>
    <property type="match status" value="1"/>
</dbReference>
<dbReference type="InterPro" id="IPR016185">
    <property type="entry name" value="PreATP-grasp_dom_sf"/>
</dbReference>
<dbReference type="AlphaFoldDB" id="A0A1E8PXP8"/>
<name>A0A1E8PXP8_9MYCO</name>
<evidence type="ECO:0000256" key="3">
    <source>
        <dbReference type="ARBA" id="ARBA00022755"/>
    </source>
</evidence>
<dbReference type="GO" id="GO:0016740">
    <property type="term" value="F:transferase activity"/>
    <property type="evidence" value="ECO:0007669"/>
    <property type="project" value="UniProtKB-KW"/>
</dbReference>
<accession>A0A1E8PXP8</accession>
<sequence length="362" mass="37616">MTDTTGGATAAAPSTVLLIGAAGPGSDLWLAFERLGAEVSSADPAGGAEAITARIATERPSLVVAESADVPAEVLITAAETDGVEVFPTPRSARLSVDREGLRKLAADELGLPTVPFWFAGSAAELDAVAEHAGFPLLVSPVVGDTAEGRSILTRREDVPAAWQRATAGTGRVIAETVVEIDDEVTLLTARSIGPAGPAVAFCEPIGHRRTADGPLETWQPHQMSPAALDAARSIAARIVNSLGGRGVFGVDLLVRGDEVYFSHVRPRPEEVGLLTLRSQRLSQFELHARAILGVALDTIMISPAAAEVLDARPAGPRGEAFAVPESDVRVLDGTTLAVATAPDVVRARDRAHRVSAALRAP</sequence>
<keyword evidence="3" id="KW-0658">Purine biosynthesis</keyword>
<dbReference type="Gene3D" id="3.30.470.20">
    <property type="entry name" value="ATP-grasp fold, B domain"/>
    <property type="match status" value="1"/>
</dbReference>
<proteinExistence type="predicted"/>
<dbReference type="OrthoDB" id="9804625at2"/>
<evidence type="ECO:0000313" key="7">
    <source>
        <dbReference type="EMBL" id="OFJ51073.1"/>
    </source>
</evidence>
<dbReference type="InterPro" id="IPR013815">
    <property type="entry name" value="ATP_grasp_subdomain_1"/>
</dbReference>
<dbReference type="RefSeq" id="WP_070355690.1">
    <property type="nucleotide sequence ID" value="NZ_CP043474.1"/>
</dbReference>
<keyword evidence="8" id="KW-1185">Reference proteome</keyword>
<evidence type="ECO:0000313" key="8">
    <source>
        <dbReference type="Proteomes" id="UP000178953"/>
    </source>
</evidence>
<evidence type="ECO:0000256" key="4">
    <source>
        <dbReference type="ARBA" id="ARBA00022840"/>
    </source>
</evidence>
<organism evidence="7 8">
    <name type="scientific">Mycolicibacterium grossiae</name>
    <dbReference type="NCBI Taxonomy" id="1552759"/>
    <lineage>
        <taxon>Bacteria</taxon>
        <taxon>Bacillati</taxon>
        <taxon>Actinomycetota</taxon>
        <taxon>Actinomycetes</taxon>
        <taxon>Mycobacteriales</taxon>
        <taxon>Mycobacteriaceae</taxon>
        <taxon>Mycolicibacterium</taxon>
    </lineage>
</organism>
<keyword evidence="7" id="KW-0808">Transferase</keyword>
<dbReference type="InterPro" id="IPR003135">
    <property type="entry name" value="ATP-grasp_carboxylate-amine"/>
</dbReference>
<dbReference type="EMBL" id="MCHX01000080">
    <property type="protein sequence ID" value="OFJ51073.1"/>
    <property type="molecule type" value="Genomic_DNA"/>
</dbReference>
<dbReference type="GO" id="GO:0005524">
    <property type="term" value="F:ATP binding"/>
    <property type="evidence" value="ECO:0007669"/>
    <property type="project" value="UniProtKB-UniRule"/>
</dbReference>
<dbReference type="PANTHER" id="PTHR43055:SF1">
    <property type="entry name" value="FORMATE-DEPENDENT PHOSPHORIBOSYLGLYCINAMIDE FORMYLTRANSFERASE"/>
    <property type="match status" value="1"/>
</dbReference>
<dbReference type="InterPro" id="IPR011761">
    <property type="entry name" value="ATP-grasp"/>
</dbReference>
<gene>
    <name evidence="7" type="ORF">BEL07_24645</name>
</gene>
<dbReference type="GO" id="GO:0005829">
    <property type="term" value="C:cytosol"/>
    <property type="evidence" value="ECO:0007669"/>
    <property type="project" value="TreeGrafter"/>
</dbReference>
<evidence type="ECO:0000256" key="2">
    <source>
        <dbReference type="ARBA" id="ARBA00022741"/>
    </source>
</evidence>
<evidence type="ECO:0000256" key="5">
    <source>
        <dbReference type="PROSITE-ProRule" id="PRU00409"/>
    </source>
</evidence>
<evidence type="ECO:0000259" key="6">
    <source>
        <dbReference type="PROSITE" id="PS50975"/>
    </source>
</evidence>